<evidence type="ECO:0000313" key="3">
    <source>
        <dbReference type="Proteomes" id="UP000692954"/>
    </source>
</evidence>
<keyword evidence="1" id="KW-0472">Membrane</keyword>
<proteinExistence type="predicted"/>
<keyword evidence="3" id="KW-1185">Reference proteome</keyword>
<dbReference type="Proteomes" id="UP000692954">
    <property type="component" value="Unassembled WGS sequence"/>
</dbReference>
<feature type="transmembrane region" description="Helical" evidence="1">
    <location>
        <begin position="1315"/>
        <end position="1337"/>
    </location>
</feature>
<evidence type="ECO:0000313" key="2">
    <source>
        <dbReference type="EMBL" id="CAD8115155.1"/>
    </source>
</evidence>
<keyword evidence="1" id="KW-0812">Transmembrane</keyword>
<evidence type="ECO:0008006" key="4">
    <source>
        <dbReference type="Google" id="ProtNLM"/>
    </source>
</evidence>
<name>A0A8S1QKZ3_9CILI</name>
<protein>
    <recommendedName>
        <fullName evidence="4">Transmembrane protein</fullName>
    </recommendedName>
</protein>
<evidence type="ECO:0000256" key="1">
    <source>
        <dbReference type="SAM" id="Phobius"/>
    </source>
</evidence>
<gene>
    <name evidence="2" type="ORF">PSON_ATCC_30995.1.T1070176</name>
</gene>
<organism evidence="2 3">
    <name type="scientific">Paramecium sonneborni</name>
    <dbReference type="NCBI Taxonomy" id="65129"/>
    <lineage>
        <taxon>Eukaryota</taxon>
        <taxon>Sar</taxon>
        <taxon>Alveolata</taxon>
        <taxon>Ciliophora</taxon>
        <taxon>Intramacronucleata</taxon>
        <taxon>Oligohymenophorea</taxon>
        <taxon>Peniculida</taxon>
        <taxon>Parameciidae</taxon>
        <taxon>Paramecium</taxon>
    </lineage>
</organism>
<accession>A0A8S1QKZ3</accession>
<reference evidence="2" key="1">
    <citation type="submission" date="2021-01" db="EMBL/GenBank/DDBJ databases">
        <authorList>
            <consortium name="Genoscope - CEA"/>
            <person name="William W."/>
        </authorList>
    </citation>
    <scope>NUCLEOTIDE SEQUENCE</scope>
</reference>
<dbReference type="EMBL" id="CAJJDN010000107">
    <property type="protein sequence ID" value="CAD8115155.1"/>
    <property type="molecule type" value="Genomic_DNA"/>
</dbReference>
<comment type="caution">
    <text evidence="2">The sequence shown here is derived from an EMBL/GenBank/DDBJ whole genome shotgun (WGS) entry which is preliminary data.</text>
</comment>
<sequence>MFLIFFIPFAIALQCTLFGEDFLKIVGQKDENLHFPIMTAFQDWSEFSEYELIDSNKKTQLIKPIEYLDSGPIDITTQDFKIIQFHGVRPRENFWLNQYGILRIMNNQYQLIYSFHQWHSNEDRIPKFDMQIDIGSIDDIKCFDFVWMTSDSLLIDCFNINNEDEKNYFYFIEFDEQIIITTKLINFYPYSDQERSLYLQNQYLYRVTKKNLNNNQNQVEIFQFNFETLQINLITTINSQFFIDQNFTQKYKDYDKMEILDFKYDFSNVINLLFAYDRWTLIIFENKFKIYSFDFEFNSKHHILIGESFLYNSRYDDSRLNFSFNTTNYKAYYTKDFINLVSSESIIQIVGNKINFIKKGDFSRVLIDSSNNVIISIQENRILRFLNLDNVQLLYHPVDDHDLEIYQAQVNYKGCSLNIEYQTIASDSQQLIQVRKDESIFLKPFFASSIYQINYFNSIIQGPKISISILDESERVQENFHLSQPQKIAITGESIEDQIFLEILEFRKSDENIIKFMLITQDKSLLLTFQVCQSLNFQFDCSKANQIQLDFQLTKNNTSITFQVNNFYILNLISSEKLSFLQLDLLYFQIEGKIFPLDKEQEIDQLGYFSHNLILCSSKQEVIYIYHLVNNMILQNTFSSRDYQFIKPTKIFYQQFQESSKKINSFFLFNKEDQLLVYIYVSFDIRYILNQIQLIDVEDVKILFLKNKIALVQQKKDFQCEILIYNVQNQYNIFLEKSIPLYQNKIDNLQSVATSINHDALYIKSQNKILIYLVNSPRHNSLFQDIIVDQDVTDLFAIQDHLIFIQKEKLIIYSVHTKLFFSYTIKMQEDIFIQSQKSLIQYSNDVDKLILKEIFRFINMNTQLQIFQENFQIETKFNDEIQFNTIQDMGSNWYSGQVISFELLNENPIKKIHLIQPINQSQLIFYNNSRQVEDFDENKLFALSDYTYSLIDKTSGYLIKEFQFLDQSFLCSQILFFQDQNYIVSCIKNTEVMIYGIICKNEECQNSQGLLMNGSLTKVYLFEKTMFCIGQTFMLSFELQTSILEIDKSILLGQIIIDSALFSNTMLKVKSNHYQLYQLTFFGQLVIREFKINDQELIEFNVIDNNIQQYLNKDYYIDNQLVEIIILQTSFQNDLFQGSFIFFAKQGAHFGMKYNFTCLEIGCKIEDQDVFLIIQGYEDFQLLEKNSPKIKLKDDLLLILYQDWQSNSKFLAAYRIAKIYNKNLPVKFFGTIQFKDQYQRIENQLISYKQNKKEYILFNNYNYTILTLYEVNQSPRLVFKGIMKKSVQQIQIQNHFQSELLMFNIEIDQVEKSYLWLWILLGVIGGLSLIGIGIYLFKKKRGQQQDRLI</sequence>
<dbReference type="OrthoDB" id="310723at2759"/>
<keyword evidence="1" id="KW-1133">Transmembrane helix</keyword>